<protein>
    <recommendedName>
        <fullName evidence="2">DUF4283 domain-containing protein</fullName>
    </recommendedName>
</protein>
<reference evidence="3" key="1">
    <citation type="journal article" date="2023" name="Nat. Commun.">
        <title>Diploid and tetraploid genomes of Acorus and the evolution of monocots.</title>
        <authorList>
            <person name="Ma L."/>
            <person name="Liu K.W."/>
            <person name="Li Z."/>
            <person name="Hsiao Y.Y."/>
            <person name="Qi Y."/>
            <person name="Fu T."/>
            <person name="Tang G.D."/>
            <person name="Zhang D."/>
            <person name="Sun W.H."/>
            <person name="Liu D.K."/>
            <person name="Li Y."/>
            <person name="Chen G.Z."/>
            <person name="Liu X.D."/>
            <person name="Liao X.Y."/>
            <person name="Jiang Y.T."/>
            <person name="Yu X."/>
            <person name="Hao Y."/>
            <person name="Huang J."/>
            <person name="Zhao X.W."/>
            <person name="Ke S."/>
            <person name="Chen Y.Y."/>
            <person name="Wu W.L."/>
            <person name="Hsu J.L."/>
            <person name="Lin Y.F."/>
            <person name="Huang M.D."/>
            <person name="Li C.Y."/>
            <person name="Huang L."/>
            <person name="Wang Z.W."/>
            <person name="Zhao X."/>
            <person name="Zhong W.Y."/>
            <person name="Peng D.H."/>
            <person name="Ahmad S."/>
            <person name="Lan S."/>
            <person name="Zhang J.S."/>
            <person name="Tsai W.C."/>
            <person name="Van de Peer Y."/>
            <person name="Liu Z.J."/>
        </authorList>
    </citation>
    <scope>NUCLEOTIDE SEQUENCE</scope>
    <source>
        <strain evidence="3">CP</strain>
    </source>
</reference>
<evidence type="ECO:0000259" key="2">
    <source>
        <dbReference type="Pfam" id="PF14111"/>
    </source>
</evidence>
<dbReference type="AlphaFoldDB" id="A0AAV9EYS1"/>
<feature type="domain" description="DUF4283" evidence="2">
    <location>
        <begin position="207"/>
        <end position="290"/>
    </location>
</feature>
<comment type="caution">
    <text evidence="3">The sequence shown here is derived from an EMBL/GenBank/DDBJ whole genome shotgun (WGS) entry which is preliminary data.</text>
</comment>
<proteinExistence type="predicted"/>
<accession>A0AAV9EYS1</accession>
<feature type="compositionally biased region" description="Low complexity" evidence="1">
    <location>
        <begin position="99"/>
        <end position="111"/>
    </location>
</feature>
<feature type="region of interest" description="Disordered" evidence="1">
    <location>
        <begin position="1"/>
        <end position="158"/>
    </location>
</feature>
<evidence type="ECO:0000256" key="1">
    <source>
        <dbReference type="SAM" id="MobiDB-lite"/>
    </source>
</evidence>
<evidence type="ECO:0000313" key="3">
    <source>
        <dbReference type="EMBL" id="KAK1318898.1"/>
    </source>
</evidence>
<feature type="compositionally biased region" description="Low complexity" evidence="1">
    <location>
        <begin position="41"/>
        <end position="52"/>
    </location>
</feature>
<reference evidence="3" key="2">
    <citation type="submission" date="2023-06" db="EMBL/GenBank/DDBJ databases">
        <authorList>
            <person name="Ma L."/>
            <person name="Liu K.-W."/>
            <person name="Li Z."/>
            <person name="Hsiao Y.-Y."/>
            <person name="Qi Y."/>
            <person name="Fu T."/>
            <person name="Tang G."/>
            <person name="Zhang D."/>
            <person name="Sun W.-H."/>
            <person name="Liu D.-K."/>
            <person name="Li Y."/>
            <person name="Chen G.-Z."/>
            <person name="Liu X.-D."/>
            <person name="Liao X.-Y."/>
            <person name="Jiang Y.-T."/>
            <person name="Yu X."/>
            <person name="Hao Y."/>
            <person name="Huang J."/>
            <person name="Zhao X.-W."/>
            <person name="Ke S."/>
            <person name="Chen Y.-Y."/>
            <person name="Wu W.-L."/>
            <person name="Hsu J.-L."/>
            <person name="Lin Y.-F."/>
            <person name="Huang M.-D."/>
            <person name="Li C.-Y."/>
            <person name="Huang L."/>
            <person name="Wang Z.-W."/>
            <person name="Zhao X."/>
            <person name="Zhong W.-Y."/>
            <person name="Peng D.-H."/>
            <person name="Ahmad S."/>
            <person name="Lan S."/>
            <person name="Zhang J.-S."/>
            <person name="Tsai W.-C."/>
            <person name="Van De Peer Y."/>
            <person name="Liu Z.-J."/>
        </authorList>
    </citation>
    <scope>NUCLEOTIDE SEQUENCE</scope>
    <source>
        <strain evidence="3">CP</strain>
        <tissue evidence="3">Leaves</tissue>
    </source>
</reference>
<gene>
    <name evidence="3" type="ORF">QJS10_CPB04g01154</name>
</gene>
<dbReference type="Proteomes" id="UP001180020">
    <property type="component" value="Unassembled WGS sequence"/>
</dbReference>
<dbReference type="EMBL" id="JAUJYO010000004">
    <property type="protein sequence ID" value="KAK1318898.1"/>
    <property type="molecule type" value="Genomic_DNA"/>
</dbReference>
<sequence>MASAEDPALSPSTMNPSKPAPADGTPTPSSSPPPSNPKNPPSTSTSSLNTSTPRPPPPPMGGTIDSIFHAFNLKPTIPSTTSTNSPVTLPPSGPPHSSSPPSSKTRPSSPSLTAPPANPLTKPSGSEAFPALPTSGALAHGGPPPKKQRKAVPVLPPSSTQQIRSWGSLFQHAPTKSTVGSLCFIEPTVDGTATVASLRPESYAKQIQRWNQALVGYIIGKLPVYTPFLQFLKRLWNPKGEIQLLLHGNGFFTVKFDLEEDVNSVLEGGPWTMDHRPFILRKWSPDVRMEQERLSSIPIWIRLPNLPLHLWEADCLSRIGSILGVPLYADSATMRCSRASYARICVEIQATTSLPDSVLVDIAPGVRETFKVDYDWKPLACKFCQTFGHDEACCIMKPAIAKSVVGKGDRVACPAPLSKGKDKIISQWKEVQRPANTNKVKLLSDAMKTVPTTSKSGSKEDPTTSNQFTVLQESSPLEVSCGETNLPIGGHFSADGPTLPNECSKESVQDVVTLQTPSEPIPLEGLQQIILARNDNDTYKLATGYQHYEVQSVGDSLLSNAAPGGALSSSPAGKLVVDLTPAQNEETMDAAPINSLTNLLILLNLLL</sequence>
<organism evidence="3 4">
    <name type="scientific">Acorus calamus</name>
    <name type="common">Sweet flag</name>
    <dbReference type="NCBI Taxonomy" id="4465"/>
    <lineage>
        <taxon>Eukaryota</taxon>
        <taxon>Viridiplantae</taxon>
        <taxon>Streptophyta</taxon>
        <taxon>Embryophyta</taxon>
        <taxon>Tracheophyta</taxon>
        <taxon>Spermatophyta</taxon>
        <taxon>Magnoliopsida</taxon>
        <taxon>Liliopsida</taxon>
        <taxon>Acoraceae</taxon>
        <taxon>Acorus</taxon>
    </lineage>
</organism>
<name>A0AAV9EYS1_ACOCL</name>
<feature type="compositionally biased region" description="Pro residues" evidence="1">
    <location>
        <begin position="88"/>
        <end position="98"/>
    </location>
</feature>
<dbReference type="Pfam" id="PF14111">
    <property type="entry name" value="DUF4283"/>
    <property type="match status" value="1"/>
</dbReference>
<dbReference type="PANTHER" id="PTHR33233">
    <property type="entry name" value="ENDONUCLEASE/EXONUCLEASE/PHOSPHATASE"/>
    <property type="match status" value="1"/>
</dbReference>
<dbReference type="PRINTS" id="PR01217">
    <property type="entry name" value="PRICHEXTENSN"/>
</dbReference>
<feature type="compositionally biased region" description="Pro residues" evidence="1">
    <location>
        <begin position="29"/>
        <end position="40"/>
    </location>
</feature>
<keyword evidence="4" id="KW-1185">Reference proteome</keyword>
<feature type="compositionally biased region" description="Low complexity" evidence="1">
    <location>
        <begin position="75"/>
        <end position="87"/>
    </location>
</feature>
<dbReference type="InterPro" id="IPR025558">
    <property type="entry name" value="DUF4283"/>
</dbReference>
<dbReference type="PANTHER" id="PTHR33233:SF17">
    <property type="entry name" value="DUF4283 DOMAIN-CONTAINING PROTEIN"/>
    <property type="match status" value="1"/>
</dbReference>
<evidence type="ECO:0000313" key="4">
    <source>
        <dbReference type="Proteomes" id="UP001180020"/>
    </source>
</evidence>